<dbReference type="STRING" id="196164.gene:10742704"/>
<dbReference type="HOGENOM" id="CLU_2664868_0_0_11"/>
<dbReference type="KEGG" id="cef:CE2273"/>
<dbReference type="RefSeq" id="WP_006768277.1">
    <property type="nucleotide sequence ID" value="NC_004369.1"/>
</dbReference>
<name>Q8FN74_COREF</name>
<reference evidence="1 2" key="1">
    <citation type="journal article" date="2003" name="Genome Res.">
        <title>Comparative complete genome sequence analysis of the amino acid replacements responsible for the thermostability of Corynebacterium efficiens.</title>
        <authorList>
            <person name="Nishio Y."/>
            <person name="Nakamura Y."/>
            <person name="Kawarabayasi Y."/>
            <person name="Usuda Y."/>
            <person name="Kimura E."/>
            <person name="Sugimoto S."/>
            <person name="Matsui K."/>
            <person name="Yamagishi A."/>
            <person name="Kikuchi H."/>
            <person name="Ikeo K."/>
            <person name="Gojobori T."/>
        </authorList>
    </citation>
    <scope>NUCLEOTIDE SEQUENCE [LARGE SCALE GENOMIC DNA]</scope>
    <source>
        <strain evidence="2">DSM 44549 / YS-314 / AJ 12310 / JCM 11189 / NBRC 100395</strain>
    </source>
</reference>
<accession>Q8FN74</accession>
<accession>C8NQN6</accession>
<organism evidence="1 2">
    <name type="scientific">Corynebacterium efficiens (strain DSM 44549 / YS-314 / AJ 12310 / JCM 11189 / NBRC 100395)</name>
    <dbReference type="NCBI Taxonomy" id="196164"/>
    <lineage>
        <taxon>Bacteria</taxon>
        <taxon>Bacillati</taxon>
        <taxon>Actinomycetota</taxon>
        <taxon>Actinomycetes</taxon>
        <taxon>Mycobacteriales</taxon>
        <taxon>Corynebacteriaceae</taxon>
        <taxon>Corynebacterium</taxon>
    </lineage>
</organism>
<evidence type="ECO:0000313" key="2">
    <source>
        <dbReference type="Proteomes" id="UP000001409"/>
    </source>
</evidence>
<dbReference type="EMBL" id="BA000035">
    <property type="protein sequence ID" value="BAC19083.1"/>
    <property type="molecule type" value="Genomic_DNA"/>
</dbReference>
<proteinExistence type="predicted"/>
<keyword evidence="2" id="KW-1185">Reference proteome</keyword>
<dbReference type="AlphaFoldDB" id="Q8FN74"/>
<dbReference type="Proteomes" id="UP000001409">
    <property type="component" value="Chromosome"/>
</dbReference>
<sequence length="75" mass="8233">MGSDRTPADCVVGYKPQPADVEQWFTGLLENRPNIFENLHIDVEDRATTCAAAAVEDRLDDRVTCQRPGSASAIK</sequence>
<protein>
    <submittedName>
        <fullName evidence="1">Uncharacterized protein</fullName>
    </submittedName>
</protein>
<evidence type="ECO:0000313" key="1">
    <source>
        <dbReference type="EMBL" id="BAC19083.1"/>
    </source>
</evidence>